<dbReference type="NCBIfam" id="TIGR01479">
    <property type="entry name" value="GMP_PMI"/>
    <property type="match status" value="1"/>
</dbReference>
<dbReference type="Proteomes" id="UP000054770">
    <property type="component" value="Unassembled WGS sequence"/>
</dbReference>
<keyword evidence="13" id="KW-1185">Reference proteome</keyword>
<sequence>MNIYPVILCGGSGTRLWPMSRGDYPKQYLKLTSDKTLLQQTALRLSGIAGIAAPIVVTNNEQRFLVAEQMRQIGIAPSSIVLEPVGRNTAPAIAVAAMLALRESPNVLLLVLPSDHVILNEAVFAGIIGAAAKVAQDKYLVTFGIDPTEPHVGYGYIRQGETIDSADNAFKVDSFVEKPDAATAARLIEEGGYYWNSGMFMLSASTYVEELSRYEPAIARQAALALDLAKRDDDFLRLDPTTFEQSPNVSVDNAVMEKTDRASMITAAGLGWSDIGSWTALAEIAKADEQGNVLLGDVLVEDVANSYIRAEHRMVAAIGLENVVIVETADALLVTHRDTTQDVKKIVARLKASGRTESVTHRRVVRPWGSYECLDQGDRFQVKRLVVSAGAQLSLQMHHHRAEHWIIVKGTAFVTNGDQEILLTENQSTYIPLGVKHRLMNPGKIPLELIEVQSGAYVGEDDIVRFDDTYGRVSKATGEALVEKRGFHYCPVKLEVK</sequence>
<evidence type="ECO:0000313" key="12">
    <source>
        <dbReference type="EMBL" id="SAL87494.1"/>
    </source>
</evidence>
<evidence type="ECO:0000256" key="5">
    <source>
        <dbReference type="ARBA" id="ARBA00022741"/>
    </source>
</evidence>
<dbReference type="InterPro" id="IPR001538">
    <property type="entry name" value="Man6P_isomerase-2_C"/>
</dbReference>
<keyword evidence="3" id="KW-0808">Transferase</keyword>
<evidence type="ECO:0000256" key="2">
    <source>
        <dbReference type="ARBA" id="ARBA00012387"/>
    </source>
</evidence>
<comment type="catalytic activity">
    <reaction evidence="7">
        <text>alpha-D-mannose 1-phosphate + GTP + H(+) = GDP-alpha-D-mannose + diphosphate</text>
        <dbReference type="Rhea" id="RHEA:15229"/>
        <dbReference type="ChEBI" id="CHEBI:15378"/>
        <dbReference type="ChEBI" id="CHEBI:33019"/>
        <dbReference type="ChEBI" id="CHEBI:37565"/>
        <dbReference type="ChEBI" id="CHEBI:57527"/>
        <dbReference type="ChEBI" id="CHEBI:58409"/>
        <dbReference type="EC" id="2.7.7.13"/>
    </reaction>
</comment>
<dbReference type="GO" id="GO:0004475">
    <property type="term" value="F:mannose-1-phosphate guanylyltransferase (GTP) activity"/>
    <property type="evidence" value="ECO:0007669"/>
    <property type="project" value="UniProtKB-EC"/>
</dbReference>
<dbReference type="InterPro" id="IPR006375">
    <property type="entry name" value="Man1P_GuaTrfase/Man6P_Isoase"/>
</dbReference>
<dbReference type="Pfam" id="PF01050">
    <property type="entry name" value="MannoseP_isomer"/>
    <property type="match status" value="1"/>
</dbReference>
<dbReference type="Gene3D" id="2.60.120.10">
    <property type="entry name" value="Jelly Rolls"/>
    <property type="match status" value="1"/>
</dbReference>
<comment type="similarity">
    <text evidence="1 8">Belongs to the mannose-6-phosphate isomerase type 2 family.</text>
</comment>
<keyword evidence="6" id="KW-0342">GTP-binding</keyword>
<dbReference type="InterPro" id="IPR029044">
    <property type="entry name" value="Nucleotide-diphossugar_trans"/>
</dbReference>
<protein>
    <recommendedName>
        <fullName evidence="2">mannose-1-phosphate guanylyltransferase</fullName>
        <ecNumber evidence="2">2.7.7.13</ecNumber>
    </recommendedName>
</protein>
<dbReference type="Pfam" id="PF00483">
    <property type="entry name" value="NTP_transferase"/>
    <property type="match status" value="1"/>
</dbReference>
<dbReference type="GO" id="GO:0009298">
    <property type="term" value="P:GDP-mannose biosynthetic process"/>
    <property type="evidence" value="ECO:0007669"/>
    <property type="project" value="TreeGrafter"/>
</dbReference>
<dbReference type="InterPro" id="IPR049577">
    <property type="entry name" value="GMPP_N"/>
</dbReference>
<dbReference type="OrthoDB" id="9806359at2"/>
<evidence type="ECO:0000256" key="8">
    <source>
        <dbReference type="RuleBase" id="RU004190"/>
    </source>
</evidence>
<dbReference type="PANTHER" id="PTHR46390:SF1">
    <property type="entry name" value="MANNOSE-1-PHOSPHATE GUANYLYLTRANSFERASE"/>
    <property type="match status" value="1"/>
</dbReference>
<name>A0A158L284_9BURK</name>
<evidence type="ECO:0000256" key="1">
    <source>
        <dbReference type="ARBA" id="ARBA00006115"/>
    </source>
</evidence>
<feature type="domain" description="Nucleotidyl transferase" evidence="9">
    <location>
        <begin position="5"/>
        <end position="290"/>
    </location>
</feature>
<dbReference type="Pfam" id="PF22640">
    <property type="entry name" value="ManC_GMP_beta-helix"/>
    <property type="match status" value="1"/>
</dbReference>
<feature type="domain" description="Mannose-6-phosphate isomerase type II C-terminal" evidence="10">
    <location>
        <begin position="354"/>
        <end position="468"/>
    </location>
</feature>
<evidence type="ECO:0000313" key="13">
    <source>
        <dbReference type="Proteomes" id="UP000054770"/>
    </source>
</evidence>
<dbReference type="EC" id="2.7.7.13" evidence="2"/>
<dbReference type="GO" id="GO:0000271">
    <property type="term" value="P:polysaccharide biosynthetic process"/>
    <property type="evidence" value="ECO:0007669"/>
    <property type="project" value="InterPro"/>
</dbReference>
<dbReference type="InterPro" id="IPR054566">
    <property type="entry name" value="ManC/GMP-like_b-helix"/>
</dbReference>
<dbReference type="CDD" id="cd02213">
    <property type="entry name" value="cupin_PMI_typeII_C"/>
    <property type="match status" value="1"/>
</dbReference>
<dbReference type="EMBL" id="FCON02000295">
    <property type="protein sequence ID" value="SAL87494.1"/>
    <property type="molecule type" value="Genomic_DNA"/>
</dbReference>
<reference evidence="12" key="1">
    <citation type="submission" date="2016-01" db="EMBL/GenBank/DDBJ databases">
        <authorList>
            <person name="Peeters C."/>
        </authorList>
    </citation>
    <scope>NUCLEOTIDE SEQUENCE [LARGE SCALE GENOMIC DNA]</scope>
    <source>
        <strain evidence="12">LMG 22940</strain>
    </source>
</reference>
<dbReference type="SUPFAM" id="SSF51182">
    <property type="entry name" value="RmlC-like cupins"/>
    <property type="match status" value="1"/>
</dbReference>
<accession>A0A158L284</accession>
<dbReference type="InterPro" id="IPR014710">
    <property type="entry name" value="RmlC-like_jellyroll"/>
</dbReference>
<evidence type="ECO:0000259" key="10">
    <source>
        <dbReference type="Pfam" id="PF01050"/>
    </source>
</evidence>
<dbReference type="FunFam" id="2.60.120.10:FF:000032">
    <property type="entry name" value="Mannose-1-phosphate guanylyltransferase/mannose-6-phosphate isomerase"/>
    <property type="match status" value="1"/>
</dbReference>
<dbReference type="Gene3D" id="3.90.550.10">
    <property type="entry name" value="Spore Coat Polysaccharide Biosynthesis Protein SpsA, Chain A"/>
    <property type="match status" value="1"/>
</dbReference>
<evidence type="ECO:0000259" key="11">
    <source>
        <dbReference type="Pfam" id="PF22640"/>
    </source>
</evidence>
<dbReference type="PANTHER" id="PTHR46390">
    <property type="entry name" value="MANNOSE-1-PHOSPHATE GUANYLYLTRANSFERASE"/>
    <property type="match status" value="1"/>
</dbReference>
<dbReference type="GO" id="GO:0005525">
    <property type="term" value="F:GTP binding"/>
    <property type="evidence" value="ECO:0007669"/>
    <property type="project" value="UniProtKB-KW"/>
</dbReference>
<gene>
    <name evidence="12" type="ORF">AWB68_08426</name>
</gene>
<evidence type="ECO:0000259" key="9">
    <source>
        <dbReference type="Pfam" id="PF00483"/>
    </source>
</evidence>
<feature type="domain" description="MannoseP isomerase/GMP-like beta-helix" evidence="11">
    <location>
        <begin position="302"/>
        <end position="350"/>
    </location>
</feature>
<keyword evidence="4" id="KW-0548">Nucleotidyltransferase</keyword>
<evidence type="ECO:0000256" key="3">
    <source>
        <dbReference type="ARBA" id="ARBA00022679"/>
    </source>
</evidence>
<evidence type="ECO:0000256" key="6">
    <source>
        <dbReference type="ARBA" id="ARBA00023134"/>
    </source>
</evidence>
<comment type="caution">
    <text evidence="12">The sequence shown here is derived from an EMBL/GenBank/DDBJ whole genome shotgun (WGS) entry which is preliminary data.</text>
</comment>
<dbReference type="AlphaFoldDB" id="A0A158L284"/>
<dbReference type="CDD" id="cd02509">
    <property type="entry name" value="GDP-M1P_Guanylyltransferase"/>
    <property type="match status" value="1"/>
</dbReference>
<dbReference type="InterPro" id="IPR011051">
    <property type="entry name" value="RmlC_Cupin_sf"/>
</dbReference>
<proteinExistence type="inferred from homology"/>
<evidence type="ECO:0000256" key="4">
    <source>
        <dbReference type="ARBA" id="ARBA00022695"/>
    </source>
</evidence>
<evidence type="ECO:0000256" key="7">
    <source>
        <dbReference type="ARBA" id="ARBA00047343"/>
    </source>
</evidence>
<keyword evidence="5" id="KW-0547">Nucleotide-binding</keyword>
<dbReference type="InterPro" id="IPR051161">
    <property type="entry name" value="Mannose-6P_isomerase_type2"/>
</dbReference>
<dbReference type="FunFam" id="3.90.550.10:FF:000046">
    <property type="entry name" value="Mannose-1-phosphate guanylyltransferase (GDP)"/>
    <property type="match status" value="1"/>
</dbReference>
<organism evidence="12 13">
    <name type="scientific">Caballeronia choica</name>
    <dbReference type="NCBI Taxonomy" id="326476"/>
    <lineage>
        <taxon>Bacteria</taxon>
        <taxon>Pseudomonadati</taxon>
        <taxon>Pseudomonadota</taxon>
        <taxon>Betaproteobacteria</taxon>
        <taxon>Burkholderiales</taxon>
        <taxon>Burkholderiaceae</taxon>
        <taxon>Caballeronia</taxon>
    </lineage>
</organism>
<dbReference type="InterPro" id="IPR005835">
    <property type="entry name" value="NTP_transferase_dom"/>
</dbReference>
<dbReference type="SUPFAM" id="SSF53448">
    <property type="entry name" value="Nucleotide-diphospho-sugar transferases"/>
    <property type="match status" value="1"/>
</dbReference>